<dbReference type="GO" id="GO:0051287">
    <property type="term" value="F:NAD binding"/>
    <property type="evidence" value="ECO:0007669"/>
    <property type="project" value="InterPro"/>
</dbReference>
<dbReference type="CDD" id="cd12174">
    <property type="entry name" value="PGDH_like_3"/>
    <property type="match status" value="1"/>
</dbReference>
<evidence type="ECO:0000256" key="3">
    <source>
        <dbReference type="ARBA" id="ARBA00005854"/>
    </source>
</evidence>
<dbReference type="Proteomes" id="UP000074119">
    <property type="component" value="Chromosome"/>
</dbReference>
<evidence type="ECO:0000256" key="2">
    <source>
        <dbReference type="ARBA" id="ARBA00005216"/>
    </source>
</evidence>
<dbReference type="InterPro" id="IPR006139">
    <property type="entry name" value="D-isomer_2_OHA_DH_cat_dom"/>
</dbReference>
<dbReference type="Gene3D" id="3.40.50.720">
    <property type="entry name" value="NAD(P)-binding Rossmann-like Domain"/>
    <property type="match status" value="2"/>
</dbReference>
<evidence type="ECO:0000256" key="8">
    <source>
        <dbReference type="ARBA" id="ARBA00023027"/>
    </source>
</evidence>
<dbReference type="InterPro" id="IPR029753">
    <property type="entry name" value="D-isomer_DH_CS"/>
</dbReference>
<dbReference type="Pfam" id="PF00389">
    <property type="entry name" value="2-Hacid_dh"/>
    <property type="match status" value="1"/>
</dbReference>
<feature type="domain" description="ACT" evidence="13">
    <location>
        <begin position="321"/>
        <end position="391"/>
    </location>
</feature>
<dbReference type="InterPro" id="IPR045865">
    <property type="entry name" value="ACT-like_dom_sf"/>
</dbReference>
<dbReference type="SUPFAM" id="SSF52283">
    <property type="entry name" value="Formate/glycerate dehydrogenase catalytic domain-like"/>
    <property type="match status" value="1"/>
</dbReference>
<organism evidence="14 15">
    <name type="scientific">Zhongshania aliphaticivorans</name>
    <dbReference type="NCBI Taxonomy" id="1470434"/>
    <lineage>
        <taxon>Bacteria</taxon>
        <taxon>Pseudomonadati</taxon>
        <taxon>Pseudomonadota</taxon>
        <taxon>Gammaproteobacteria</taxon>
        <taxon>Cellvibrionales</taxon>
        <taxon>Spongiibacteraceae</taxon>
        <taxon>Zhongshania</taxon>
    </lineage>
</organism>
<evidence type="ECO:0000256" key="4">
    <source>
        <dbReference type="ARBA" id="ARBA00013001"/>
    </source>
</evidence>
<dbReference type="PROSITE" id="PS51671">
    <property type="entry name" value="ACT"/>
    <property type="match status" value="1"/>
</dbReference>
<dbReference type="SUPFAM" id="SSF55021">
    <property type="entry name" value="ACT-like"/>
    <property type="match status" value="1"/>
</dbReference>
<dbReference type="CDD" id="cd04901">
    <property type="entry name" value="ACT_3PGDH"/>
    <property type="match status" value="1"/>
</dbReference>
<dbReference type="Pfam" id="PF02826">
    <property type="entry name" value="2-Hacid_dh_C"/>
    <property type="match status" value="1"/>
</dbReference>
<accession>A0A127M5Q1</accession>
<proteinExistence type="inferred from homology"/>
<comment type="pathway">
    <text evidence="2">Amino-acid biosynthesis; L-serine biosynthesis; L-serine from 3-phospho-D-glycerate: step 1/3.</text>
</comment>
<evidence type="ECO:0000256" key="6">
    <source>
        <dbReference type="ARBA" id="ARBA00021582"/>
    </source>
</evidence>
<dbReference type="KEGG" id="zal:AZF00_09420"/>
<dbReference type="SUPFAM" id="SSF51735">
    <property type="entry name" value="NAD(P)-binding Rossmann-fold domains"/>
    <property type="match status" value="1"/>
</dbReference>
<dbReference type="PROSITE" id="PS00065">
    <property type="entry name" value="D_2_HYDROXYACID_DH_1"/>
    <property type="match status" value="1"/>
</dbReference>
<comment type="catalytic activity">
    <reaction evidence="10">
        <text>(R)-2-hydroxyglutarate + NAD(+) = 2-oxoglutarate + NADH + H(+)</text>
        <dbReference type="Rhea" id="RHEA:49612"/>
        <dbReference type="ChEBI" id="CHEBI:15378"/>
        <dbReference type="ChEBI" id="CHEBI:15801"/>
        <dbReference type="ChEBI" id="CHEBI:16810"/>
        <dbReference type="ChEBI" id="CHEBI:57540"/>
        <dbReference type="ChEBI" id="CHEBI:57945"/>
        <dbReference type="EC" id="1.1.1.399"/>
    </reaction>
</comment>
<name>A0A127M5Q1_9GAMM</name>
<dbReference type="EMBL" id="CP014544">
    <property type="protein sequence ID" value="AMO68506.1"/>
    <property type="molecule type" value="Genomic_DNA"/>
</dbReference>
<evidence type="ECO:0000259" key="13">
    <source>
        <dbReference type="PROSITE" id="PS51671"/>
    </source>
</evidence>
<dbReference type="InterPro" id="IPR006140">
    <property type="entry name" value="D-isomer_DH_NAD-bd"/>
</dbReference>
<dbReference type="PANTHER" id="PTHR42938">
    <property type="entry name" value="FORMATE DEHYDROGENASE 1"/>
    <property type="match status" value="1"/>
</dbReference>
<comment type="catalytic activity">
    <reaction evidence="11">
        <text>(2R)-3-phosphoglycerate + NAD(+) = 3-phosphooxypyruvate + NADH + H(+)</text>
        <dbReference type="Rhea" id="RHEA:12641"/>
        <dbReference type="ChEBI" id="CHEBI:15378"/>
        <dbReference type="ChEBI" id="CHEBI:18110"/>
        <dbReference type="ChEBI" id="CHEBI:57540"/>
        <dbReference type="ChEBI" id="CHEBI:57945"/>
        <dbReference type="ChEBI" id="CHEBI:58272"/>
        <dbReference type="EC" id="1.1.1.95"/>
    </reaction>
</comment>
<dbReference type="InterPro" id="IPR029752">
    <property type="entry name" value="D-isomer_DH_CS1"/>
</dbReference>
<comment type="similarity">
    <text evidence="3 12">Belongs to the D-isomer specific 2-hydroxyacid dehydrogenase family.</text>
</comment>
<evidence type="ECO:0000256" key="5">
    <source>
        <dbReference type="ARBA" id="ARBA00013143"/>
    </source>
</evidence>
<evidence type="ECO:0000313" key="15">
    <source>
        <dbReference type="Proteomes" id="UP000074119"/>
    </source>
</evidence>
<dbReference type="AlphaFoldDB" id="A0A127M5Q1"/>
<evidence type="ECO:0000256" key="9">
    <source>
        <dbReference type="ARBA" id="ARBA00030455"/>
    </source>
</evidence>
<evidence type="ECO:0000313" key="14">
    <source>
        <dbReference type="EMBL" id="AMO68506.1"/>
    </source>
</evidence>
<dbReference type="InterPro" id="IPR036291">
    <property type="entry name" value="NAD(P)-bd_dom_sf"/>
</dbReference>
<sequence>MYKVLTLNQISEKGLSRLPSENYELATEFGAPDAILLRSHKLQVAEISASVKAIARAGAGTNNIPVSACTERGIPVFNSPGANANAVKELVIAGLALGSRGILAGISYVNTLGHMNDAAEMAKLLEKEKKRFKGNELAGRTLGVVGLGAIGSMIANAALSLGMDVIGYDPALSVDAAWRLPSSVKKMDNLSSLFARADFITLHLPVLDSTRGLINTDLLAACKPGCCLLNFAREEIVDISAVIRALDNGSLRQFITDFPVPALIGRADVILMPHIGASTDEAEENCAIMVADQLDDFLQSGNIKNSVNFPNLQLDRSGRCRLAIANHNVPKILGSVLGLLADADINVVDMLNKSRDEIAYNLIDLGSEVSPALLEQLRAIEGVINVRLIQW</sequence>
<dbReference type="Gene3D" id="3.30.70.260">
    <property type="match status" value="1"/>
</dbReference>
<dbReference type="PROSITE" id="PS00670">
    <property type="entry name" value="D_2_HYDROXYACID_DH_2"/>
    <property type="match status" value="1"/>
</dbReference>
<evidence type="ECO:0000256" key="11">
    <source>
        <dbReference type="ARBA" id="ARBA00048731"/>
    </source>
</evidence>
<evidence type="ECO:0000256" key="7">
    <source>
        <dbReference type="ARBA" id="ARBA00023002"/>
    </source>
</evidence>
<comment type="function">
    <text evidence="1">Catalyzes the reversible oxidation of 3-phospho-D-glycerate to 3-phosphonooxypyruvate, the first step of the phosphorylated L-serine biosynthesis pathway. Also catalyzes the reversible oxidation of 2-hydroxyglutarate to 2-oxoglutarate.</text>
</comment>
<protein>
    <recommendedName>
        <fullName evidence="6">D-3-phosphoglycerate dehydrogenase</fullName>
        <ecNumber evidence="4">1.1.1.399</ecNumber>
        <ecNumber evidence="5">1.1.1.95</ecNumber>
    </recommendedName>
    <alternativeName>
        <fullName evidence="9">2-oxoglutarate reductase</fullName>
    </alternativeName>
</protein>
<reference evidence="14 15" key="1">
    <citation type="submission" date="2015-12" db="EMBL/GenBank/DDBJ databases">
        <authorList>
            <person name="Shamseldin A."/>
            <person name="Moawad H."/>
            <person name="Abd El-Rahim W.M."/>
            <person name="Sadowsky M.J."/>
        </authorList>
    </citation>
    <scope>NUCLEOTIDE SEQUENCE [LARGE SCALE GENOMIC DNA]</scope>
    <source>
        <strain evidence="14 15">SM2</strain>
    </source>
</reference>
<dbReference type="EC" id="1.1.1.95" evidence="5"/>
<evidence type="ECO:0000256" key="1">
    <source>
        <dbReference type="ARBA" id="ARBA00003800"/>
    </source>
</evidence>
<dbReference type="InterPro" id="IPR002912">
    <property type="entry name" value="ACT_dom"/>
</dbReference>
<keyword evidence="8" id="KW-0520">NAD</keyword>
<dbReference type="UniPathway" id="UPA00135">
    <property type="reaction ID" value="UER00196"/>
</dbReference>
<dbReference type="STRING" id="1470434.AZF00_09420"/>
<dbReference type="EC" id="1.1.1.399" evidence="4"/>
<dbReference type="GO" id="GO:0004617">
    <property type="term" value="F:phosphoglycerate dehydrogenase activity"/>
    <property type="evidence" value="ECO:0007669"/>
    <property type="project" value="UniProtKB-EC"/>
</dbReference>
<gene>
    <name evidence="14" type="ORF">AZF00_09420</name>
</gene>
<evidence type="ECO:0000256" key="12">
    <source>
        <dbReference type="RuleBase" id="RU003719"/>
    </source>
</evidence>
<keyword evidence="7 12" id="KW-0560">Oxidoreductase</keyword>
<dbReference type="PANTHER" id="PTHR42938:SF47">
    <property type="entry name" value="HYDROXYPYRUVATE REDUCTASE"/>
    <property type="match status" value="1"/>
</dbReference>
<dbReference type="RefSeq" id="WP_008250084.1">
    <property type="nucleotide sequence ID" value="NZ_CP014544.1"/>
</dbReference>
<evidence type="ECO:0000256" key="10">
    <source>
        <dbReference type="ARBA" id="ARBA00048126"/>
    </source>
</evidence>